<dbReference type="Pfam" id="PF21866">
    <property type="entry name" value="DUF6915"/>
    <property type="match status" value="1"/>
</dbReference>
<gene>
    <name evidence="2" type="ORF">KIN_42970</name>
</gene>
<dbReference type="EMBL" id="BLJE01000009">
    <property type="protein sequence ID" value="GFE67223.1"/>
    <property type="molecule type" value="Genomic_DNA"/>
</dbReference>
<dbReference type="RefSeq" id="WP_159810991.1">
    <property type="nucleotide sequence ID" value="NZ_BLJE01000009.1"/>
</dbReference>
<organism evidence="2 3">
    <name type="scientific">Litoreibacter roseus</name>
    <dbReference type="NCBI Taxonomy" id="2601869"/>
    <lineage>
        <taxon>Bacteria</taxon>
        <taxon>Pseudomonadati</taxon>
        <taxon>Pseudomonadota</taxon>
        <taxon>Alphaproteobacteria</taxon>
        <taxon>Rhodobacterales</taxon>
        <taxon>Roseobacteraceae</taxon>
        <taxon>Litoreibacter</taxon>
    </lineage>
</organism>
<proteinExistence type="predicted"/>
<evidence type="ECO:0000313" key="2">
    <source>
        <dbReference type="EMBL" id="GFE67223.1"/>
    </source>
</evidence>
<dbReference type="Proteomes" id="UP000436822">
    <property type="component" value="Unassembled WGS sequence"/>
</dbReference>
<sequence length="146" mass="16450">MAHPLHHAESSARRFGGDSSDYQAIHDWFDASKEHLAIFTHRALRHHTQGIFEAERVFGLTLTNSAGRIIPVRWIGEQHVKEDCQGRIPSLADWFKCIAPEPWMANGHIEQGSDEPCGDPREAWSAEVSTGHTILGLRDWMACRGQ</sequence>
<evidence type="ECO:0000259" key="1">
    <source>
        <dbReference type="Pfam" id="PF21866"/>
    </source>
</evidence>
<keyword evidence="3" id="KW-1185">Reference proteome</keyword>
<accession>A0A6N6JLN8</accession>
<reference evidence="2 3" key="1">
    <citation type="submission" date="2019-12" db="EMBL/GenBank/DDBJ databases">
        <title>Litoreibacter badius sp. nov., a novel bacteriochlorophyll a-containing bacterium in the genus Litoreibacter.</title>
        <authorList>
            <person name="Kanamuro M."/>
            <person name="Takabe Y."/>
            <person name="Mori K."/>
            <person name="Takaichi S."/>
            <person name="Hanada S."/>
        </authorList>
    </citation>
    <scope>NUCLEOTIDE SEQUENCE [LARGE SCALE GENOMIC DNA]</scope>
    <source>
        <strain evidence="2 3">K6</strain>
    </source>
</reference>
<name>A0A6N6JLN8_9RHOB</name>
<evidence type="ECO:0000313" key="3">
    <source>
        <dbReference type="Proteomes" id="UP000436822"/>
    </source>
</evidence>
<dbReference type="AlphaFoldDB" id="A0A6N6JLN8"/>
<dbReference type="OrthoDB" id="68427at2"/>
<comment type="caution">
    <text evidence="2">The sequence shown here is derived from an EMBL/GenBank/DDBJ whole genome shotgun (WGS) entry which is preliminary data.</text>
</comment>
<feature type="domain" description="DUF6915" evidence="1">
    <location>
        <begin position="2"/>
        <end position="104"/>
    </location>
</feature>
<dbReference type="InterPro" id="IPR054061">
    <property type="entry name" value="DUF6915"/>
</dbReference>
<protein>
    <recommendedName>
        <fullName evidence="1">DUF6915 domain-containing protein</fullName>
    </recommendedName>
</protein>